<gene>
    <name evidence="5" type="ORF">SAMN05421680_116114</name>
    <name evidence="4" type="ORF">Xmau_00399</name>
</gene>
<dbReference type="PROSITE" id="PS00028">
    <property type="entry name" value="ZINC_FINGER_C2H2_1"/>
    <property type="match status" value="1"/>
</dbReference>
<feature type="compositionally biased region" description="Basic and acidic residues" evidence="2">
    <location>
        <begin position="19"/>
        <end position="28"/>
    </location>
</feature>
<feature type="domain" description="C2H2-type" evidence="3">
    <location>
        <begin position="2"/>
        <end position="30"/>
    </location>
</feature>
<evidence type="ECO:0000259" key="3">
    <source>
        <dbReference type="PROSITE" id="PS50157"/>
    </source>
</evidence>
<dbReference type="EMBL" id="FORG01000016">
    <property type="protein sequence ID" value="SFJ80970.1"/>
    <property type="molecule type" value="Genomic_DNA"/>
</dbReference>
<dbReference type="AlphaFoldDB" id="A0A1I3UD80"/>
<evidence type="ECO:0000313" key="7">
    <source>
        <dbReference type="Proteomes" id="UP000224607"/>
    </source>
</evidence>
<protein>
    <recommendedName>
        <fullName evidence="3">C2H2-type domain-containing protein</fullName>
    </recommendedName>
</protein>
<keyword evidence="1" id="KW-0862">Zinc</keyword>
<organism evidence="5 6">
    <name type="scientific">Xenorhabdus mauleonii</name>
    <dbReference type="NCBI Taxonomy" id="351675"/>
    <lineage>
        <taxon>Bacteria</taxon>
        <taxon>Pseudomonadati</taxon>
        <taxon>Pseudomonadota</taxon>
        <taxon>Gammaproteobacteria</taxon>
        <taxon>Enterobacterales</taxon>
        <taxon>Morganellaceae</taxon>
        <taxon>Xenorhabdus</taxon>
    </lineage>
</organism>
<keyword evidence="1" id="KW-0479">Metal-binding</keyword>
<keyword evidence="7" id="KW-1185">Reference proteome</keyword>
<evidence type="ECO:0000256" key="1">
    <source>
        <dbReference type="PROSITE-ProRule" id="PRU00042"/>
    </source>
</evidence>
<accession>A0A1I3UD80</accession>
<feature type="region of interest" description="Disordered" evidence="2">
    <location>
        <begin position="194"/>
        <end position="285"/>
    </location>
</feature>
<feature type="compositionally biased region" description="Low complexity" evidence="2">
    <location>
        <begin position="203"/>
        <end position="217"/>
    </location>
</feature>
<dbReference type="RefSeq" id="WP_092512394.1">
    <property type="nucleotide sequence ID" value="NZ_CAWNQB010000001.1"/>
</dbReference>
<sequence length="312" mass="34235">MYICEICRQSYKTGSGLDSHMRTQHPTERQQQAKPLSQSEQDILNRALASVSSNRPPVAQKNPPPHGYNIPSAQSQVSGAMRSRPQQHNQNRSNPMAAPPSLFGQRPQLPQSGSAMGYPAQQLSSLQQGQHYPPQRNIQATYAPVGGAVRQQKSLNWEDDPLIASCIIRAQPQIGQPISRSGLENELSEYFYLGVPPSPSPSPIQRSSPPQSGGPIRRQAQHHHQSRYNPVSASINPASRNQPMRPRDPVAARLLANRPQSPQFDGARGNPAQQPVHHPPLPLLTDAKVDEVTLTTSAPTGYPGLESWFPKK</sequence>
<feature type="compositionally biased region" description="Polar residues" evidence="2">
    <location>
        <begin position="121"/>
        <end position="132"/>
    </location>
</feature>
<dbReference type="InterPro" id="IPR013087">
    <property type="entry name" value="Znf_C2H2_type"/>
</dbReference>
<keyword evidence="1" id="KW-0863">Zinc-finger</keyword>
<evidence type="ECO:0000313" key="5">
    <source>
        <dbReference type="EMBL" id="SFJ80970.1"/>
    </source>
</evidence>
<dbReference type="GO" id="GO:0008270">
    <property type="term" value="F:zinc ion binding"/>
    <property type="evidence" value="ECO:0007669"/>
    <property type="project" value="UniProtKB-KW"/>
</dbReference>
<dbReference type="Proteomes" id="UP000224607">
    <property type="component" value="Unassembled WGS sequence"/>
</dbReference>
<proteinExistence type="predicted"/>
<evidence type="ECO:0000256" key="2">
    <source>
        <dbReference type="SAM" id="MobiDB-lite"/>
    </source>
</evidence>
<feature type="compositionally biased region" description="Polar residues" evidence="2">
    <location>
        <begin position="29"/>
        <end position="42"/>
    </location>
</feature>
<feature type="compositionally biased region" description="Polar residues" evidence="2">
    <location>
        <begin position="71"/>
        <end position="94"/>
    </location>
</feature>
<reference evidence="4 7" key="3">
    <citation type="journal article" date="2017" name="Nat. Microbiol.">
        <title>Natural product diversity associated with the nematode symbionts Photorhabdus and Xenorhabdus.</title>
        <authorList>
            <person name="Tobias N.J."/>
            <person name="Wolff H."/>
            <person name="Djahanschiri B."/>
            <person name="Grundmann F."/>
            <person name="Kronenwerth M."/>
            <person name="Shi Y.M."/>
            <person name="Simonyi S."/>
            <person name="Grun P."/>
            <person name="Shapiro-Ilan D."/>
            <person name="Pidot S.J."/>
            <person name="Stinear T.P."/>
            <person name="Ebersberger I."/>
            <person name="Bode H.B."/>
        </authorList>
    </citation>
    <scope>NUCLEOTIDE SEQUENCE [LARGE SCALE GENOMIC DNA]</scope>
    <source>
        <strain evidence="4 7">DSM 17908</strain>
    </source>
</reference>
<feature type="region of interest" description="Disordered" evidence="2">
    <location>
        <begin position="13"/>
        <end position="132"/>
    </location>
</feature>
<dbReference type="EMBL" id="NITY01000001">
    <property type="protein sequence ID" value="PHM46006.1"/>
    <property type="molecule type" value="Genomic_DNA"/>
</dbReference>
<dbReference type="SMART" id="SM00355">
    <property type="entry name" value="ZnF_C2H2"/>
    <property type="match status" value="1"/>
</dbReference>
<dbReference type="PROSITE" id="PS50157">
    <property type="entry name" value="ZINC_FINGER_C2H2_2"/>
    <property type="match status" value="1"/>
</dbReference>
<reference evidence="6" key="1">
    <citation type="submission" date="2016-10" db="EMBL/GenBank/DDBJ databases">
        <authorList>
            <person name="Varghese N."/>
            <person name="Submissions S."/>
        </authorList>
    </citation>
    <scope>NUCLEOTIDE SEQUENCE [LARGE SCALE GENOMIC DNA]</scope>
    <source>
        <strain evidence="6">DSM 17908</strain>
    </source>
</reference>
<feature type="compositionally biased region" description="Polar residues" evidence="2">
    <location>
        <begin position="227"/>
        <end position="242"/>
    </location>
</feature>
<evidence type="ECO:0000313" key="4">
    <source>
        <dbReference type="EMBL" id="PHM46006.1"/>
    </source>
</evidence>
<reference evidence="5" key="2">
    <citation type="submission" date="2016-10" db="EMBL/GenBank/DDBJ databases">
        <authorList>
            <person name="de Groot N.N."/>
        </authorList>
    </citation>
    <scope>NUCLEOTIDE SEQUENCE [LARGE SCALE GENOMIC DNA]</scope>
    <source>
        <strain evidence="5">DSM 17908</strain>
    </source>
</reference>
<name>A0A1I3UD80_9GAMM</name>
<dbReference type="Proteomes" id="UP000198919">
    <property type="component" value="Unassembled WGS sequence"/>
</dbReference>
<evidence type="ECO:0000313" key="6">
    <source>
        <dbReference type="Proteomes" id="UP000198919"/>
    </source>
</evidence>